<keyword evidence="4" id="KW-0409">Iron storage</keyword>
<dbReference type="GO" id="GO:0016226">
    <property type="term" value="P:iron-sulfur cluster assembly"/>
    <property type="evidence" value="ECO:0007669"/>
    <property type="project" value="InterPro"/>
</dbReference>
<dbReference type="AlphaFoldDB" id="A0A1T3CQ28"/>
<sequence length="198" mass="21556">MASSSISRQGFSLLGRAMRTPRAVPASFRLIPSVSRAVAPPMSSQRRQFSAHASLRKGIMPDTSNPDKAAPKTETTFAVAELSDAEYNDLSDEYLHDLLEKFETHQDNGAPIDVEYSSGVMTITVVGKGTYVINKQPPNKQIWLSSPLSGPKRYDFCVASEGQGDKEGTALGTWIYARDNSSLDELIFNEIEVGLSGP</sequence>
<keyword evidence="8" id="KW-0560">Oxidoreductase</keyword>
<evidence type="ECO:0000256" key="8">
    <source>
        <dbReference type="ARBA" id="ARBA00023002"/>
    </source>
</evidence>
<dbReference type="NCBIfam" id="TIGR03422">
    <property type="entry name" value="mito_frataxin"/>
    <property type="match status" value="1"/>
</dbReference>
<evidence type="ECO:0000256" key="13">
    <source>
        <dbReference type="SAM" id="MobiDB-lite"/>
    </source>
</evidence>
<evidence type="ECO:0000256" key="6">
    <source>
        <dbReference type="ARBA" id="ARBA00022496"/>
    </source>
</evidence>
<dbReference type="EMBL" id="LVVK01000011">
    <property type="protein sequence ID" value="OPB43183.1"/>
    <property type="molecule type" value="Genomic_DNA"/>
</dbReference>
<feature type="region of interest" description="Disordered" evidence="13">
    <location>
        <begin position="39"/>
        <end position="71"/>
    </location>
</feature>
<dbReference type="EC" id="1.16.3.1" evidence="3"/>
<organism evidence="14 15">
    <name type="scientific">Trichoderma guizhouense</name>
    <dbReference type="NCBI Taxonomy" id="1491466"/>
    <lineage>
        <taxon>Eukaryota</taxon>
        <taxon>Fungi</taxon>
        <taxon>Dikarya</taxon>
        <taxon>Ascomycota</taxon>
        <taxon>Pezizomycotina</taxon>
        <taxon>Sordariomycetes</taxon>
        <taxon>Hypocreomycetidae</taxon>
        <taxon>Hypocreales</taxon>
        <taxon>Hypocreaceae</taxon>
        <taxon>Trichoderma</taxon>
    </lineage>
</organism>
<accession>A0A1T3CQ28</accession>
<name>A0A1T3CQ28_9HYPO</name>
<comment type="subcellular location">
    <subcellularLocation>
        <location evidence="1">Mitochondrion</location>
    </subcellularLocation>
</comment>
<evidence type="ECO:0000256" key="12">
    <source>
        <dbReference type="ARBA" id="ARBA00047990"/>
    </source>
</evidence>
<comment type="caution">
    <text evidence="14">The sequence shown here is derived from an EMBL/GenBank/DDBJ whole genome shotgun (WGS) entry which is preliminary data.</text>
</comment>
<proteinExistence type="inferred from homology"/>
<dbReference type="OrthoDB" id="1897642at2759"/>
<keyword evidence="11" id="KW-0496">Mitochondrion</keyword>
<dbReference type="Gene3D" id="3.30.920.10">
    <property type="entry name" value="Frataxin/CyaY"/>
    <property type="match status" value="1"/>
</dbReference>
<dbReference type="GO" id="GO:0005739">
    <property type="term" value="C:mitochondrion"/>
    <property type="evidence" value="ECO:0007669"/>
    <property type="project" value="UniProtKB-SubCell"/>
</dbReference>
<dbReference type="SUPFAM" id="SSF55387">
    <property type="entry name" value="Frataxin/Nqo15-like"/>
    <property type="match status" value="1"/>
</dbReference>
<dbReference type="GO" id="GO:0006826">
    <property type="term" value="P:iron ion transport"/>
    <property type="evidence" value="ECO:0007669"/>
    <property type="project" value="UniProtKB-KW"/>
</dbReference>
<gene>
    <name evidence="14" type="ORF">A0O28_0088190</name>
</gene>
<keyword evidence="6" id="KW-0410">Iron transport</keyword>
<dbReference type="InterPro" id="IPR002908">
    <property type="entry name" value="Frataxin/CyaY"/>
</dbReference>
<dbReference type="GO" id="GO:0006879">
    <property type="term" value="P:intracellular iron ion homeostasis"/>
    <property type="evidence" value="ECO:0007669"/>
    <property type="project" value="UniProtKB-KW"/>
</dbReference>
<evidence type="ECO:0000313" key="14">
    <source>
        <dbReference type="EMBL" id="OPB43183.1"/>
    </source>
</evidence>
<dbReference type="InterPro" id="IPR017789">
    <property type="entry name" value="Frataxin"/>
</dbReference>
<dbReference type="GO" id="GO:0008199">
    <property type="term" value="F:ferric iron binding"/>
    <property type="evidence" value="ECO:0007669"/>
    <property type="project" value="InterPro"/>
</dbReference>
<dbReference type="GO" id="GO:0004322">
    <property type="term" value="F:ferroxidase activity"/>
    <property type="evidence" value="ECO:0007669"/>
    <property type="project" value="UniProtKB-EC"/>
</dbReference>
<dbReference type="PANTHER" id="PTHR16821">
    <property type="entry name" value="FRATAXIN"/>
    <property type="match status" value="1"/>
</dbReference>
<dbReference type="GO" id="GO:0051537">
    <property type="term" value="F:2 iron, 2 sulfur cluster binding"/>
    <property type="evidence" value="ECO:0007669"/>
    <property type="project" value="TreeGrafter"/>
</dbReference>
<evidence type="ECO:0000256" key="2">
    <source>
        <dbReference type="ARBA" id="ARBA00008183"/>
    </source>
</evidence>
<evidence type="ECO:0000256" key="1">
    <source>
        <dbReference type="ARBA" id="ARBA00004173"/>
    </source>
</evidence>
<evidence type="ECO:0000256" key="9">
    <source>
        <dbReference type="ARBA" id="ARBA00023004"/>
    </source>
</evidence>
<dbReference type="InterPro" id="IPR020895">
    <property type="entry name" value="Frataxin_CS"/>
</dbReference>
<comment type="similarity">
    <text evidence="2">Belongs to the frataxin family.</text>
</comment>
<dbReference type="GO" id="GO:0008198">
    <property type="term" value="F:ferrous iron binding"/>
    <property type="evidence" value="ECO:0007669"/>
    <property type="project" value="TreeGrafter"/>
</dbReference>
<keyword evidence="10" id="KW-0406">Ion transport</keyword>
<comment type="catalytic activity">
    <reaction evidence="12">
        <text>4 Fe(2+) + O2 + 4 H(+) = 4 Fe(3+) + 2 H2O</text>
        <dbReference type="Rhea" id="RHEA:11148"/>
        <dbReference type="ChEBI" id="CHEBI:15377"/>
        <dbReference type="ChEBI" id="CHEBI:15378"/>
        <dbReference type="ChEBI" id="CHEBI:15379"/>
        <dbReference type="ChEBI" id="CHEBI:29033"/>
        <dbReference type="ChEBI" id="CHEBI:29034"/>
        <dbReference type="EC" id="1.16.3.1"/>
    </reaction>
</comment>
<protein>
    <recommendedName>
        <fullName evidence="3">ferroxidase</fullName>
        <ecNumber evidence="3">1.16.3.1</ecNumber>
    </recommendedName>
</protein>
<dbReference type="SMART" id="SM01219">
    <property type="entry name" value="Frataxin_Cyay"/>
    <property type="match status" value="1"/>
</dbReference>
<keyword evidence="5" id="KW-0813">Transport</keyword>
<dbReference type="InterPro" id="IPR036524">
    <property type="entry name" value="Frataxin/CyaY_sf"/>
</dbReference>
<evidence type="ECO:0000256" key="3">
    <source>
        <dbReference type="ARBA" id="ARBA00013107"/>
    </source>
</evidence>
<dbReference type="GO" id="GO:0034986">
    <property type="term" value="F:iron chaperone activity"/>
    <property type="evidence" value="ECO:0007669"/>
    <property type="project" value="TreeGrafter"/>
</dbReference>
<dbReference type="Proteomes" id="UP000191004">
    <property type="component" value="Unassembled WGS sequence"/>
</dbReference>
<dbReference type="Pfam" id="PF01491">
    <property type="entry name" value="Frataxin_Cyay"/>
    <property type="match status" value="1"/>
</dbReference>
<evidence type="ECO:0000256" key="10">
    <source>
        <dbReference type="ARBA" id="ARBA00023065"/>
    </source>
</evidence>
<evidence type="ECO:0000313" key="15">
    <source>
        <dbReference type="Proteomes" id="UP000191004"/>
    </source>
</evidence>
<reference evidence="14 15" key="1">
    <citation type="submission" date="2016-04" db="EMBL/GenBank/DDBJ databases">
        <title>Multiple horizontal gene transfer events from other fungi enriched the ability of the initially mycotrophic fungus Trichoderma (Ascomycota) to feed on dead plant biomass.</title>
        <authorList>
            <person name="Atanasova L."/>
            <person name="Chenthamara K."/>
            <person name="Zhang J."/>
            <person name="Grujic M."/>
            <person name="Henrissat B."/>
            <person name="Kuo A."/>
            <person name="Aertz A."/>
            <person name="Salamov A."/>
            <person name="Lipzen A."/>
            <person name="Labutti K."/>
            <person name="Barry K."/>
            <person name="Miao Y."/>
            <person name="Rahimi M.J."/>
            <person name="Shen Q."/>
            <person name="Grigoriev I.V."/>
            <person name="Kubicek C.P."/>
            <person name="Druzhinina I.S."/>
        </authorList>
    </citation>
    <scope>NUCLEOTIDE SEQUENCE [LARGE SCALE GENOMIC DNA]</scope>
    <source>
        <strain evidence="14 15">NJAU 4742</strain>
    </source>
</reference>
<evidence type="ECO:0000256" key="5">
    <source>
        <dbReference type="ARBA" id="ARBA00022448"/>
    </source>
</evidence>
<dbReference type="PANTHER" id="PTHR16821:SF2">
    <property type="entry name" value="FRATAXIN, MITOCHONDRIAL"/>
    <property type="match status" value="1"/>
</dbReference>
<evidence type="ECO:0000256" key="11">
    <source>
        <dbReference type="ARBA" id="ARBA00023128"/>
    </source>
</evidence>
<dbReference type="FunFam" id="3.30.920.10:FF:000004">
    <property type="entry name" value="Mitochondrial chaperone Frataxin"/>
    <property type="match status" value="1"/>
</dbReference>
<keyword evidence="15" id="KW-1185">Reference proteome</keyword>
<evidence type="ECO:0000256" key="4">
    <source>
        <dbReference type="ARBA" id="ARBA00022434"/>
    </source>
</evidence>
<keyword evidence="7" id="KW-0809">Transit peptide</keyword>
<dbReference type="PROSITE" id="PS01344">
    <property type="entry name" value="FRATAXIN_1"/>
    <property type="match status" value="1"/>
</dbReference>
<dbReference type="PROSITE" id="PS50810">
    <property type="entry name" value="FRATAXIN_2"/>
    <property type="match status" value="1"/>
</dbReference>
<evidence type="ECO:0000256" key="7">
    <source>
        <dbReference type="ARBA" id="ARBA00022946"/>
    </source>
</evidence>
<keyword evidence="9" id="KW-0408">Iron</keyword>
<dbReference type="NCBIfam" id="TIGR03421">
    <property type="entry name" value="FeS_CyaY"/>
    <property type="match status" value="1"/>
</dbReference>